<dbReference type="AlphaFoldDB" id="A0AAN1GUR5"/>
<feature type="transmembrane region" description="Helical" evidence="1">
    <location>
        <begin position="312"/>
        <end position="329"/>
    </location>
</feature>
<evidence type="ECO:0000313" key="4">
    <source>
        <dbReference type="EMBL" id="ATG45431.1"/>
    </source>
</evidence>
<dbReference type="Pfam" id="PF07786">
    <property type="entry name" value="HGSNAT_cat"/>
    <property type="match status" value="1"/>
</dbReference>
<feature type="transmembrane region" description="Helical" evidence="1">
    <location>
        <begin position="150"/>
        <end position="170"/>
    </location>
</feature>
<keyword evidence="1" id="KW-0472">Membrane</keyword>
<evidence type="ECO:0000313" key="5">
    <source>
        <dbReference type="Proteomes" id="UP000218606"/>
    </source>
</evidence>
<evidence type="ECO:0000259" key="2">
    <source>
        <dbReference type="Pfam" id="PF04235"/>
    </source>
</evidence>
<geneLocation type="plasmid" evidence="5">
    <name>pp13_a</name>
</geneLocation>
<protein>
    <submittedName>
        <fullName evidence="4">Membrane protein</fullName>
    </submittedName>
</protein>
<dbReference type="InterPro" id="IPR012429">
    <property type="entry name" value="HGSNAT_cat"/>
</dbReference>
<feature type="domain" description="Heparan-alpha-glucosaminide N-acetyltransferase catalytic" evidence="3">
    <location>
        <begin position="35"/>
        <end position="225"/>
    </location>
</feature>
<feature type="transmembrane region" description="Helical" evidence="1">
    <location>
        <begin position="190"/>
        <end position="215"/>
    </location>
</feature>
<organism evidence="4 5">
    <name type="scientific">Phaeobacter piscinae</name>
    <dbReference type="NCBI Taxonomy" id="1580596"/>
    <lineage>
        <taxon>Bacteria</taxon>
        <taxon>Pseudomonadati</taxon>
        <taxon>Pseudomonadota</taxon>
        <taxon>Alphaproteobacteria</taxon>
        <taxon>Rhodobacterales</taxon>
        <taxon>Roseobacteraceae</taxon>
        <taxon>Phaeobacter</taxon>
    </lineage>
</organism>
<feature type="transmembrane region" description="Helical" evidence="1">
    <location>
        <begin position="227"/>
        <end position="251"/>
    </location>
</feature>
<dbReference type="Proteomes" id="UP000218606">
    <property type="component" value="Plasmid pP13_a"/>
</dbReference>
<dbReference type="PANTHER" id="PTHR30590">
    <property type="entry name" value="INNER MEMBRANE PROTEIN"/>
    <property type="match status" value="1"/>
</dbReference>
<evidence type="ECO:0000259" key="3">
    <source>
        <dbReference type="Pfam" id="PF07786"/>
    </source>
</evidence>
<proteinExistence type="predicted"/>
<feature type="transmembrane region" description="Helical" evidence="1">
    <location>
        <begin position="341"/>
        <end position="359"/>
    </location>
</feature>
<keyword evidence="1" id="KW-0812">Transmembrane</keyword>
<keyword evidence="4" id="KW-0614">Plasmid</keyword>
<feature type="domain" description="DUF418" evidence="2">
    <location>
        <begin position="269"/>
        <end position="375"/>
    </location>
</feature>
<dbReference type="InterPro" id="IPR007349">
    <property type="entry name" value="DUF418"/>
</dbReference>
<dbReference type="EMBL" id="CP010768">
    <property type="protein sequence ID" value="ATG45431.1"/>
    <property type="molecule type" value="Genomic_DNA"/>
</dbReference>
<dbReference type="Pfam" id="PF04235">
    <property type="entry name" value="DUF418"/>
    <property type="match status" value="1"/>
</dbReference>
<accession>A0AAN1GUR5</accession>
<dbReference type="InterPro" id="IPR052529">
    <property type="entry name" value="Bact_Transport_Assoc"/>
</dbReference>
<sequence>MRGAFGALNWDVRNSYSERTFIHFGINMTSTPAPRLQGLDLARYFAFVGMVIVNFKIAMGAEGGTGVVAFLSTALEGRAAACFVVLAGIGLGLASNRSTGSIAATTVRRAAFLMGLGMINMQIFDADILHYYAVYFMFAAVLLRASTRVLASLTAILILMFPVLLLIFNYDSGWDWELYTYADLWTITGFLRHLLFNGWHPVVPWIAFLLAGIVLSRMPLQSRRFQIGLILVGAVIYTVTEATSAIAVQSLQQIDPELADLATTLPIPPMPFYMIAGLSSAAIVIGGCLLLTPTLQRLGIVQALAPAGRQTLTLYIAHILIGMGILEEMNMLEGQTPETAVAAALLFCICATGYAWLWSRFAKTGPIEMAMRKLAG</sequence>
<feature type="transmembrane region" description="Helical" evidence="1">
    <location>
        <begin position="129"/>
        <end position="145"/>
    </location>
</feature>
<feature type="transmembrane region" description="Helical" evidence="1">
    <location>
        <begin position="271"/>
        <end position="291"/>
    </location>
</feature>
<evidence type="ECO:0000256" key="1">
    <source>
        <dbReference type="SAM" id="Phobius"/>
    </source>
</evidence>
<name>A0AAN1GUR5_9RHOB</name>
<gene>
    <name evidence="4" type="ORF">PhaeoP13_03548</name>
</gene>
<reference evidence="4 5" key="1">
    <citation type="journal article" date="2017" name="Front. Microbiol.">
        <title>Phaeobacter piscinae sp. nov., a species of the Roseobacter group and potential aquaculture probiont.</title>
        <authorList>
            <person name="Sonnenschein E.C."/>
            <person name="Phippen C.B.W."/>
            <person name="Nielsen K.F."/>
            <person name="Mateiu R.V."/>
            <person name="Melchiorsen J."/>
            <person name="Gram L."/>
            <person name="Overmann J."/>
            <person name="Freese H.M."/>
        </authorList>
    </citation>
    <scope>NUCLEOTIDE SEQUENCE [LARGE SCALE GENOMIC DNA]</scope>
    <source>
        <strain evidence="4 5">P13</strain>
    </source>
</reference>
<dbReference type="PANTHER" id="PTHR30590:SF3">
    <property type="entry name" value="HYPOTHETICAL MEMBRANE SPANNING PROTEIN"/>
    <property type="match status" value="1"/>
</dbReference>
<keyword evidence="1" id="KW-1133">Transmembrane helix</keyword>